<reference evidence="5 6" key="1">
    <citation type="submission" date="2019-02" db="EMBL/GenBank/DDBJ databases">
        <title>Kribbella capetownensis sp. nov. and Kribbella speibonae sp. nov., isolated from soil.</title>
        <authorList>
            <person name="Curtis S.M."/>
            <person name="Norton I."/>
            <person name="Everest G.J."/>
            <person name="Meyers P.R."/>
        </authorList>
    </citation>
    <scope>NUCLEOTIDE SEQUENCE [LARGE SCALE GENOMIC DNA]</scope>
    <source>
        <strain evidence="5 6">DSM 27082</strain>
    </source>
</reference>
<dbReference type="Pfam" id="PF00291">
    <property type="entry name" value="PALP"/>
    <property type="match status" value="1"/>
</dbReference>
<keyword evidence="6" id="KW-1185">Reference proteome</keyword>
<evidence type="ECO:0000256" key="1">
    <source>
        <dbReference type="ARBA" id="ARBA00001933"/>
    </source>
</evidence>
<dbReference type="InterPro" id="IPR036052">
    <property type="entry name" value="TrpB-like_PALP_sf"/>
</dbReference>
<dbReference type="EMBL" id="SJKA01000011">
    <property type="protein sequence ID" value="TCC28868.1"/>
    <property type="molecule type" value="Genomic_DNA"/>
</dbReference>
<dbReference type="PANTHER" id="PTHR42937:SF1">
    <property type="entry name" value="DIAMINOPROPIONATE AMMONIA-LYASE"/>
    <property type="match status" value="1"/>
</dbReference>
<comment type="caution">
    <text evidence="5">The sequence shown here is derived from an EMBL/GenBank/DDBJ whole genome shotgun (WGS) entry which is preliminary data.</text>
</comment>
<dbReference type="PANTHER" id="PTHR42937">
    <property type="match status" value="1"/>
</dbReference>
<organism evidence="5 6">
    <name type="scientific">Kribbella sindirgiensis</name>
    <dbReference type="NCBI Taxonomy" id="1124744"/>
    <lineage>
        <taxon>Bacteria</taxon>
        <taxon>Bacillati</taxon>
        <taxon>Actinomycetota</taxon>
        <taxon>Actinomycetes</taxon>
        <taxon>Propionibacteriales</taxon>
        <taxon>Kribbellaceae</taxon>
        <taxon>Kribbella</taxon>
    </lineage>
</organism>
<dbReference type="Gene3D" id="3.40.50.1100">
    <property type="match status" value="1"/>
</dbReference>
<feature type="domain" description="Tryptophan synthase beta chain-like PALP" evidence="4">
    <location>
        <begin position="2"/>
        <end position="96"/>
    </location>
</feature>
<dbReference type="SUPFAM" id="SSF53686">
    <property type="entry name" value="Tryptophan synthase beta subunit-like PLP-dependent enzymes"/>
    <property type="match status" value="1"/>
</dbReference>
<evidence type="ECO:0000256" key="2">
    <source>
        <dbReference type="ARBA" id="ARBA00022898"/>
    </source>
</evidence>
<accession>A0A4R0IDK2</accession>
<gene>
    <name evidence="5" type="ORF">E0H50_28790</name>
</gene>
<evidence type="ECO:0000259" key="4">
    <source>
        <dbReference type="Pfam" id="PF00291"/>
    </source>
</evidence>
<evidence type="ECO:0000256" key="3">
    <source>
        <dbReference type="SAM" id="MobiDB-lite"/>
    </source>
</evidence>
<evidence type="ECO:0000313" key="5">
    <source>
        <dbReference type="EMBL" id="TCC28868.1"/>
    </source>
</evidence>
<keyword evidence="2" id="KW-0663">Pyridoxal phosphate</keyword>
<evidence type="ECO:0000313" key="6">
    <source>
        <dbReference type="Proteomes" id="UP000292695"/>
    </source>
</evidence>
<proteinExistence type="predicted"/>
<dbReference type="OrthoDB" id="34584at2"/>
<sequence length="128" mass="13232">MPGYAATPLIEVPALAELLGAGSVWVKDESNRFGLPAFKVLGASWAVNRALGPAQTFDELVSQVAGRAGRRITLVTATDGSHGRALAYLARALGLRPSPGRWPLVRPSTGPAPAAGYGPSLSSAARTR</sequence>
<protein>
    <submittedName>
        <fullName evidence="5">Pyridoxal-phosphate dependent enzyme</fullName>
    </submittedName>
</protein>
<dbReference type="GO" id="GO:1901605">
    <property type="term" value="P:alpha-amino acid metabolic process"/>
    <property type="evidence" value="ECO:0007669"/>
    <property type="project" value="UniProtKB-ARBA"/>
</dbReference>
<dbReference type="AlphaFoldDB" id="A0A4R0IDK2"/>
<name>A0A4R0IDK2_9ACTN</name>
<comment type="cofactor">
    <cofactor evidence="1">
        <name>pyridoxal 5'-phosphate</name>
        <dbReference type="ChEBI" id="CHEBI:597326"/>
    </cofactor>
</comment>
<dbReference type="InterPro" id="IPR001926">
    <property type="entry name" value="TrpB-like_PALP"/>
</dbReference>
<dbReference type="Proteomes" id="UP000292695">
    <property type="component" value="Unassembled WGS sequence"/>
</dbReference>
<feature type="region of interest" description="Disordered" evidence="3">
    <location>
        <begin position="98"/>
        <end position="128"/>
    </location>
</feature>